<feature type="domain" description="Lipoxygenase" evidence="4">
    <location>
        <begin position="168"/>
        <end position="650"/>
    </location>
</feature>
<dbReference type="InterPro" id="IPR000907">
    <property type="entry name" value="LipOase"/>
</dbReference>
<dbReference type="RefSeq" id="WP_052555616.1">
    <property type="nucleotide sequence ID" value="NZ_JMCC02000094.1"/>
</dbReference>
<dbReference type="SMR" id="A0A0C2CV93"/>
<name>A0A0C2CV93_9BACT</name>
<evidence type="ECO:0007829" key="7">
    <source>
        <dbReference type="PDB" id="8X8F"/>
    </source>
</evidence>
<dbReference type="Gene3D" id="3.10.450.60">
    <property type="match status" value="1"/>
</dbReference>
<feature type="region of interest" description="Disordered" evidence="3">
    <location>
        <begin position="1"/>
        <end position="26"/>
    </location>
</feature>
<dbReference type="Proteomes" id="UP000031599">
    <property type="component" value="Unassembled WGS sequence"/>
</dbReference>
<dbReference type="GO" id="GO:0034440">
    <property type="term" value="P:lipid oxidation"/>
    <property type="evidence" value="ECO:0007669"/>
    <property type="project" value="InterPro"/>
</dbReference>
<keyword evidence="7" id="KW-0002">3D-structure</keyword>
<dbReference type="EMBL" id="JMCC02000094">
    <property type="protein sequence ID" value="KIG13505.1"/>
    <property type="molecule type" value="Genomic_DNA"/>
</dbReference>
<dbReference type="Pfam" id="PF00305">
    <property type="entry name" value="Lipoxygenase"/>
    <property type="match status" value="1"/>
</dbReference>
<accession>A0A0C2CV93</accession>
<dbReference type="PRINTS" id="PR00087">
    <property type="entry name" value="LIPOXYGENASE"/>
</dbReference>
<evidence type="ECO:0000256" key="2">
    <source>
        <dbReference type="ARBA" id="ARBA00023002"/>
    </source>
</evidence>
<feature type="region of interest" description="Disordered" evidence="3">
    <location>
        <begin position="77"/>
        <end position="100"/>
    </location>
</feature>
<sequence>MSNIPTLPQNDPRPEQRAQQLDKARETYKYADLLPPLAFCEGVPKPDTPSAAWLVTVGKVAAAVALNAVANRRAWKRGDHDEEDASFDVGGTSEEDQNEAGHNSFLARLENFDEEAVSFAPGDEPSVLDEVNERVAAILGAKPNRHVPPAQADDDDNGDDGDGDESFGVLDGNVSKDGPNGRPQSMDDYANLFRRITLPPIASTWKNDSAFAAYRVAGPNASMIQRITELPDNFAVTDAHYKQAMGEGDSLDAAKAEGRLFLADWKLIGETLVNNTYKGAQKTVYAPLALFAVPPGGGSLAPVAIQPGQTPSPTNKIYATQDGNDWLAAKSAVQVAEGNYHELVSHLGLTHLLLEPIVMATYRQLAQHHPIYMLLIPHFEGTLSINNSAATNLIAPGGAVDLIFAGTIESEHQLALAALKRHDFMRSGLPDTIEQRGVGDTSVLTDYPYRDDGLKIWANIERWVTAYVNNYYISEANVTQDTELQAWAAVLSKPFAEGGVSGFGPIDTRAALIFACTKVIFTASAEHSAVNFPQKDLMSYAPAITGAGWTAAPPSQGPLKDFQPPLELAELQAEFLYLLGGVHHTKLGFYNSNSFPYRAWFKDPKITAELLPAFQRDLAASEELIVAANATRTFKYTYMIPSTIPMSINI</sequence>
<evidence type="ECO:0000313" key="6">
    <source>
        <dbReference type="Proteomes" id="UP000031599"/>
    </source>
</evidence>
<dbReference type="InterPro" id="IPR013819">
    <property type="entry name" value="LipOase_C"/>
</dbReference>
<dbReference type="PROSITE" id="PS51393">
    <property type="entry name" value="LIPOXYGENASE_3"/>
    <property type="match status" value="1"/>
</dbReference>
<evidence type="ECO:0000256" key="1">
    <source>
        <dbReference type="ARBA" id="ARBA00022723"/>
    </source>
</evidence>
<dbReference type="GO" id="GO:0046872">
    <property type="term" value="F:metal ion binding"/>
    <property type="evidence" value="ECO:0007669"/>
    <property type="project" value="UniProtKB-KW"/>
</dbReference>
<feature type="compositionally biased region" description="Basic and acidic residues" evidence="3">
    <location>
        <begin position="12"/>
        <end position="26"/>
    </location>
</feature>
<gene>
    <name evidence="5" type="ORF">DB30_08017</name>
</gene>
<proteinExistence type="evidence at protein level"/>
<dbReference type="Gene3D" id="1.20.245.10">
    <property type="entry name" value="Lipoxygenase-1, Domain 5"/>
    <property type="match status" value="1"/>
</dbReference>
<feature type="region of interest" description="Disordered" evidence="3">
    <location>
        <begin position="139"/>
        <end position="187"/>
    </location>
</feature>
<evidence type="ECO:0000256" key="3">
    <source>
        <dbReference type="SAM" id="MobiDB-lite"/>
    </source>
</evidence>
<dbReference type="InterPro" id="IPR036226">
    <property type="entry name" value="LipOase_C_sf"/>
</dbReference>
<keyword evidence="1" id="KW-0479">Metal-binding</keyword>
<reference evidence="5 6" key="1">
    <citation type="submission" date="2014-12" db="EMBL/GenBank/DDBJ databases">
        <title>Genome assembly of Enhygromyxa salina DSM 15201.</title>
        <authorList>
            <person name="Sharma G."/>
            <person name="Subramanian S."/>
        </authorList>
    </citation>
    <scope>NUCLEOTIDE SEQUENCE [LARGE SCALE GENOMIC DNA]</scope>
    <source>
        <strain evidence="5 6">DSM 15201</strain>
    </source>
</reference>
<reference evidence="7" key="2">
    <citation type="submission" date="2023-11" db="PDB data bank">
        <title>Crystal structure of lipoxygenase from Enhygromyxa salina.</title>
        <authorList>
            <person name="Kim J.W."/>
            <person name="Seo P.W."/>
        </authorList>
    </citation>
    <scope>X-RAY CRYSTALLOGRAPHY (2.80 ANGSTROMS)</scope>
</reference>
<evidence type="ECO:0000313" key="5">
    <source>
        <dbReference type="EMBL" id="KIG13505.1"/>
    </source>
</evidence>
<dbReference type="PANTHER" id="PTHR11771">
    <property type="entry name" value="LIPOXYGENASE"/>
    <property type="match status" value="1"/>
</dbReference>
<dbReference type="AlphaFoldDB" id="A0A0C2CV93"/>
<comment type="caution">
    <text evidence="5">The sequence shown here is derived from an EMBL/GenBank/DDBJ whole genome shotgun (WGS) entry which is preliminary data.</text>
</comment>
<feature type="compositionally biased region" description="Acidic residues" evidence="3">
    <location>
        <begin position="152"/>
        <end position="165"/>
    </location>
</feature>
<evidence type="ECO:0000259" key="4">
    <source>
        <dbReference type="PROSITE" id="PS51393"/>
    </source>
</evidence>
<protein>
    <submittedName>
        <fullName evidence="5">Arachidonate 15-lipoxygenase</fullName>
    </submittedName>
</protein>
<dbReference type="GO" id="GO:0016702">
    <property type="term" value="F:oxidoreductase activity, acting on single donors with incorporation of molecular oxygen, incorporation of two atoms of oxygen"/>
    <property type="evidence" value="ECO:0007669"/>
    <property type="project" value="InterPro"/>
</dbReference>
<keyword evidence="2" id="KW-0560">Oxidoreductase</keyword>
<organism evidence="5 6">
    <name type="scientific">Enhygromyxa salina</name>
    <dbReference type="NCBI Taxonomy" id="215803"/>
    <lineage>
        <taxon>Bacteria</taxon>
        <taxon>Pseudomonadati</taxon>
        <taxon>Myxococcota</taxon>
        <taxon>Polyangia</taxon>
        <taxon>Nannocystales</taxon>
        <taxon>Nannocystaceae</taxon>
        <taxon>Enhygromyxa</taxon>
    </lineage>
</organism>
<dbReference type="PDB" id="8X8F">
    <property type="method" value="X-ray"/>
    <property type="resolution" value="2.80 A"/>
    <property type="chains" value="A/B/C/D/E/F/G/H/I/J/K/L=1-650"/>
</dbReference>
<dbReference type="SUPFAM" id="SSF48484">
    <property type="entry name" value="Lipoxigenase"/>
    <property type="match status" value="1"/>
</dbReference>